<sequence>MIEFSNLKKFFIFILIGSLVVAAAVAIITVLIGQFNEATARVFATLAMAVIHSLISLAFIWDDTKHDTFDRLSFFINTIFIIIIISFVASLFSIWEIISLDTTGHLYQTLFILGFAALHLDILSKALNIEKYINIIVFVNYLFIAIVVLMLQPIVYLTDAKAILGDFYYRLLAASAIVDSTLSILTIIFYRLYIHQHPELRNIFQGSNSSEAGGKPKKGLSVWVWILIIYLILQVLLPLLQWALFLPFF</sequence>
<name>A0A2H0W352_9BACT</name>
<evidence type="ECO:0000313" key="3">
    <source>
        <dbReference type="Proteomes" id="UP000229056"/>
    </source>
</evidence>
<evidence type="ECO:0000256" key="1">
    <source>
        <dbReference type="SAM" id="Phobius"/>
    </source>
</evidence>
<feature type="transmembrane region" description="Helical" evidence="1">
    <location>
        <begin position="222"/>
        <end position="244"/>
    </location>
</feature>
<comment type="caution">
    <text evidence="2">The sequence shown here is derived from an EMBL/GenBank/DDBJ whole genome shotgun (WGS) entry which is preliminary data.</text>
</comment>
<reference evidence="3" key="1">
    <citation type="submission" date="2017-09" db="EMBL/GenBank/DDBJ databases">
        <title>Depth-based differentiation of microbial function through sediment-hosted aquifers and enrichment of novel symbionts in the deep terrestrial subsurface.</title>
        <authorList>
            <person name="Probst A.J."/>
            <person name="Ladd B."/>
            <person name="Jarett J.K."/>
            <person name="Geller-Mcgrath D.E."/>
            <person name="Sieber C.M.K."/>
            <person name="Emerson J.B."/>
            <person name="Anantharaman K."/>
            <person name="Thomas B.C."/>
            <person name="Malmstrom R."/>
            <person name="Stieglmeier M."/>
            <person name="Klingl A."/>
            <person name="Woyke T."/>
            <person name="Ryan C.M."/>
            <person name="Banfield J.F."/>
        </authorList>
    </citation>
    <scope>NUCLEOTIDE SEQUENCE [LARGE SCALE GENOMIC DNA]</scope>
</reference>
<accession>A0A2H0W352</accession>
<feature type="transmembrane region" description="Helical" evidence="1">
    <location>
        <begin position="135"/>
        <end position="155"/>
    </location>
</feature>
<organism evidence="2 3">
    <name type="scientific">Candidatus Buchananbacteria bacterium CG10_big_fil_rev_8_21_14_0_10_33_19</name>
    <dbReference type="NCBI Taxonomy" id="1974525"/>
    <lineage>
        <taxon>Bacteria</taxon>
        <taxon>Candidatus Buchananiibacteriota</taxon>
    </lineage>
</organism>
<keyword evidence="1" id="KW-0812">Transmembrane</keyword>
<feature type="transmembrane region" description="Helical" evidence="1">
    <location>
        <begin position="12"/>
        <end position="32"/>
    </location>
</feature>
<proteinExistence type="predicted"/>
<feature type="transmembrane region" description="Helical" evidence="1">
    <location>
        <begin position="72"/>
        <end position="94"/>
    </location>
</feature>
<evidence type="ECO:0000313" key="2">
    <source>
        <dbReference type="EMBL" id="PIS05754.1"/>
    </source>
</evidence>
<feature type="transmembrane region" description="Helical" evidence="1">
    <location>
        <begin position="167"/>
        <end position="193"/>
    </location>
</feature>
<dbReference type="AlphaFoldDB" id="A0A2H0W352"/>
<protein>
    <submittedName>
        <fullName evidence="2">Uncharacterized protein</fullName>
    </submittedName>
</protein>
<keyword evidence="1" id="KW-1133">Transmembrane helix</keyword>
<dbReference type="EMBL" id="PEZY01000012">
    <property type="protein sequence ID" value="PIS05754.1"/>
    <property type="molecule type" value="Genomic_DNA"/>
</dbReference>
<dbReference type="Proteomes" id="UP000229056">
    <property type="component" value="Unassembled WGS sequence"/>
</dbReference>
<feature type="transmembrane region" description="Helical" evidence="1">
    <location>
        <begin position="106"/>
        <end position="123"/>
    </location>
</feature>
<keyword evidence="1" id="KW-0472">Membrane</keyword>
<feature type="transmembrane region" description="Helical" evidence="1">
    <location>
        <begin position="38"/>
        <end position="60"/>
    </location>
</feature>
<gene>
    <name evidence="2" type="ORF">COT80_03200</name>
</gene>